<dbReference type="EMBL" id="JAAAIP010000734">
    <property type="protein sequence ID" value="KAG0313216.1"/>
    <property type="molecule type" value="Genomic_DNA"/>
</dbReference>
<feature type="binding site" evidence="5">
    <location>
        <position position="267"/>
    </location>
    <ligand>
        <name>S-adenosyl-L-methionine</name>
        <dbReference type="ChEBI" id="CHEBI:59789"/>
    </ligand>
</feature>
<dbReference type="PROSITE" id="PS51686">
    <property type="entry name" value="SAM_MT_RSMB_NOP"/>
    <property type="match status" value="1"/>
</dbReference>
<sequence length="589" mass="64920">MEEVLLQEYDFVFNYKSGKDNIAPDALSRRLALKDEPTRNTQLNSVDEQPDLGMRQQSLEGYTKDATLGLLMVGELRDVVQEFEANSSMDSDDDDIRIEELREQANGVPPKALFSLDKLPSEFVAFLAKNEIDPAIYTVTNLPRYVRLNPDPQHTIAPEALAQELGTEVEPVPGLEAFCKLKGHIKLKNTQAYVDGRIFGMDLSSGIAVYALDIQPGDHVLDICCAPGAKLCMIAGLLTKSGAIPPDSKREGNQLRMDLTGTVTGIDISAHRLSTCRSLLKRHRLQQYVRLFQADGTTFGVMRPSAIDAIHARIKAARSGQKLDEQNEKKRSLGDDVRQESVNTDHNSEGSFKRPRTSLEASSSTTDSLGQVKGVAGVDPNSLPEKLVPFFAPKILRNDPQLQGDGYKYDKVIVDAECTHDGSIAHILKYESWGWDSFHKNFMAQDRLESLMDLQRGLLLNGFRLTKPGGIVVYSTCSLSRAQNEDVIAWFLASTRGKAVLEPLPNHTVDIPTADCKKPDRSIIINALELRSDSDNPNITGCNNGASAHPSSAAIADQVEAEVINLCLRYDPIASNTSGFFLARIRKLE</sequence>
<dbReference type="OrthoDB" id="6093671at2759"/>
<proteinExistence type="inferred from homology"/>
<organism evidence="8 9">
    <name type="scientific">Dissophora globulifera</name>
    <dbReference type="NCBI Taxonomy" id="979702"/>
    <lineage>
        <taxon>Eukaryota</taxon>
        <taxon>Fungi</taxon>
        <taxon>Fungi incertae sedis</taxon>
        <taxon>Mucoromycota</taxon>
        <taxon>Mortierellomycotina</taxon>
        <taxon>Mortierellomycetes</taxon>
        <taxon>Mortierellales</taxon>
        <taxon>Mortierellaceae</taxon>
        <taxon>Dissophora</taxon>
    </lineage>
</organism>
<evidence type="ECO:0000256" key="3">
    <source>
        <dbReference type="ARBA" id="ARBA00022691"/>
    </source>
</evidence>
<dbReference type="PRINTS" id="PR02010">
    <property type="entry name" value="RCMT9"/>
</dbReference>
<keyword evidence="1 5" id="KW-0489">Methyltransferase</keyword>
<evidence type="ECO:0000256" key="2">
    <source>
        <dbReference type="ARBA" id="ARBA00022679"/>
    </source>
</evidence>
<name>A0A9P6UNX7_9FUNG</name>
<feature type="binding site" evidence="5">
    <location>
        <position position="295"/>
    </location>
    <ligand>
        <name>S-adenosyl-L-methionine</name>
        <dbReference type="ChEBI" id="CHEBI:59789"/>
    </ligand>
</feature>
<evidence type="ECO:0000313" key="9">
    <source>
        <dbReference type="Proteomes" id="UP000738325"/>
    </source>
</evidence>
<reference evidence="8" key="1">
    <citation type="journal article" date="2020" name="Fungal Divers.">
        <title>Resolving the Mortierellaceae phylogeny through synthesis of multi-gene phylogenetics and phylogenomics.</title>
        <authorList>
            <person name="Vandepol N."/>
            <person name="Liber J."/>
            <person name="Desiro A."/>
            <person name="Na H."/>
            <person name="Kennedy M."/>
            <person name="Barry K."/>
            <person name="Grigoriev I.V."/>
            <person name="Miller A.N."/>
            <person name="O'Donnell K."/>
            <person name="Stajich J.E."/>
            <person name="Bonito G."/>
        </authorList>
    </citation>
    <scope>NUCLEOTIDE SEQUENCE</scope>
    <source>
        <strain evidence="8">REB-010B</strain>
    </source>
</reference>
<dbReference type="PANTHER" id="PTHR22807:SF16">
    <property type="entry name" value="SAM-DEPENDENT MTASE RSMB_NOP-TYPE DOMAIN-CONTAINING PROTEIN"/>
    <property type="match status" value="1"/>
</dbReference>
<dbReference type="PRINTS" id="PR02008">
    <property type="entry name" value="RCMTFAMILY"/>
</dbReference>
<evidence type="ECO:0000256" key="1">
    <source>
        <dbReference type="ARBA" id="ARBA00022603"/>
    </source>
</evidence>
<protein>
    <recommendedName>
        <fullName evidence="7">SAM-dependent MTase RsmB/NOP-type domain-containing protein</fullName>
    </recommendedName>
</protein>
<evidence type="ECO:0000256" key="5">
    <source>
        <dbReference type="PROSITE-ProRule" id="PRU01023"/>
    </source>
</evidence>
<dbReference type="Pfam" id="PF01189">
    <property type="entry name" value="Methyltr_RsmB-F"/>
    <property type="match status" value="1"/>
</dbReference>
<comment type="caution">
    <text evidence="8">The sequence shown here is derived from an EMBL/GenBank/DDBJ whole genome shotgun (WGS) entry which is preliminary data.</text>
</comment>
<keyword evidence="4 5" id="KW-0694">RNA-binding</keyword>
<dbReference type="InterPro" id="IPR023267">
    <property type="entry name" value="RCMT"/>
</dbReference>
<dbReference type="CDD" id="cd02440">
    <property type="entry name" value="AdoMet_MTases"/>
    <property type="match status" value="1"/>
</dbReference>
<dbReference type="PANTHER" id="PTHR22807">
    <property type="entry name" value="NOP2 YEAST -RELATED NOL1/NOP2/FMU SUN DOMAIN-CONTAINING"/>
    <property type="match status" value="1"/>
</dbReference>
<dbReference type="InterPro" id="IPR029063">
    <property type="entry name" value="SAM-dependent_MTases_sf"/>
</dbReference>
<dbReference type="AlphaFoldDB" id="A0A9P6UNX7"/>
<comment type="similarity">
    <text evidence="5">Belongs to the class I-like SAM-binding methyltransferase superfamily. RsmB/NOP family.</text>
</comment>
<feature type="region of interest" description="Disordered" evidence="6">
    <location>
        <begin position="317"/>
        <end position="371"/>
    </location>
</feature>
<dbReference type="InterPro" id="IPR049560">
    <property type="entry name" value="MeTrfase_RsmB-F_NOP2_cat"/>
</dbReference>
<gene>
    <name evidence="8" type="ORF">BGZ99_009019</name>
</gene>
<dbReference type="Gene3D" id="3.40.50.150">
    <property type="entry name" value="Vaccinia Virus protein VP39"/>
    <property type="match status" value="1"/>
</dbReference>
<feature type="compositionally biased region" description="Polar residues" evidence="6">
    <location>
        <begin position="359"/>
        <end position="369"/>
    </location>
</feature>
<feature type="domain" description="SAM-dependent MTase RsmB/NOP-type" evidence="7">
    <location>
        <begin position="134"/>
        <end position="588"/>
    </location>
</feature>
<comment type="caution">
    <text evidence="5">Lacks conserved residue(s) required for the propagation of feature annotation.</text>
</comment>
<dbReference type="GO" id="GO:0003723">
    <property type="term" value="F:RNA binding"/>
    <property type="evidence" value="ECO:0007669"/>
    <property type="project" value="UniProtKB-UniRule"/>
</dbReference>
<dbReference type="GO" id="GO:0001510">
    <property type="term" value="P:RNA methylation"/>
    <property type="evidence" value="ECO:0007669"/>
    <property type="project" value="InterPro"/>
</dbReference>
<dbReference type="SUPFAM" id="SSF53335">
    <property type="entry name" value="S-adenosyl-L-methionine-dependent methyltransferases"/>
    <property type="match status" value="2"/>
</dbReference>
<keyword evidence="9" id="KW-1185">Reference proteome</keyword>
<evidence type="ECO:0000259" key="7">
    <source>
        <dbReference type="PROSITE" id="PS51686"/>
    </source>
</evidence>
<evidence type="ECO:0000313" key="8">
    <source>
        <dbReference type="EMBL" id="KAG0313216.1"/>
    </source>
</evidence>
<evidence type="ECO:0000256" key="6">
    <source>
        <dbReference type="SAM" id="MobiDB-lite"/>
    </source>
</evidence>
<keyword evidence="2 5" id="KW-0808">Transferase</keyword>
<dbReference type="Proteomes" id="UP000738325">
    <property type="component" value="Unassembled WGS sequence"/>
</dbReference>
<dbReference type="InterPro" id="IPR001678">
    <property type="entry name" value="MeTrfase_RsmB-F_NOP2_dom"/>
</dbReference>
<dbReference type="GO" id="GO:0008173">
    <property type="term" value="F:RNA methyltransferase activity"/>
    <property type="evidence" value="ECO:0007669"/>
    <property type="project" value="InterPro"/>
</dbReference>
<evidence type="ECO:0000256" key="4">
    <source>
        <dbReference type="ARBA" id="ARBA00022884"/>
    </source>
</evidence>
<feature type="active site" description="Nucleophile" evidence="5">
    <location>
        <position position="477"/>
    </location>
</feature>
<keyword evidence="3 5" id="KW-0949">S-adenosyl-L-methionine</keyword>
<feature type="compositionally biased region" description="Basic and acidic residues" evidence="6">
    <location>
        <begin position="321"/>
        <end position="339"/>
    </location>
</feature>
<dbReference type="InterPro" id="IPR023269">
    <property type="entry name" value="RCMT_subfamily_9"/>
</dbReference>
<accession>A0A9P6UNX7</accession>